<feature type="compositionally biased region" description="Low complexity" evidence="1">
    <location>
        <begin position="1136"/>
        <end position="1147"/>
    </location>
</feature>
<feature type="compositionally biased region" description="Basic and acidic residues" evidence="1">
    <location>
        <begin position="1114"/>
        <end position="1127"/>
    </location>
</feature>
<feature type="domain" description="PAP/OAS1 substrate-binding-related" evidence="3">
    <location>
        <begin position="179"/>
        <end position="371"/>
    </location>
</feature>
<dbReference type="InterPro" id="IPR006476">
    <property type="entry name" value="CHP01589_pln"/>
</dbReference>
<dbReference type="SUPFAM" id="SSF81301">
    <property type="entry name" value="Nucleotidyltransferase"/>
    <property type="match status" value="1"/>
</dbReference>
<evidence type="ECO:0000259" key="2">
    <source>
        <dbReference type="Pfam" id="PF22600"/>
    </source>
</evidence>
<feature type="compositionally biased region" description="Polar residues" evidence="1">
    <location>
        <begin position="443"/>
        <end position="469"/>
    </location>
</feature>
<feature type="compositionally biased region" description="Low complexity" evidence="1">
    <location>
        <begin position="532"/>
        <end position="546"/>
    </location>
</feature>
<keyword evidence="5" id="KW-1185">Reference proteome</keyword>
<feature type="region of interest" description="Disordered" evidence="1">
    <location>
        <begin position="399"/>
        <end position="429"/>
    </location>
</feature>
<gene>
    <name evidence="4" type="ORF">HID58_082725</name>
</gene>
<dbReference type="Proteomes" id="UP000824890">
    <property type="component" value="Unassembled WGS sequence"/>
</dbReference>
<feature type="compositionally biased region" description="Basic and acidic residues" evidence="1">
    <location>
        <begin position="1312"/>
        <end position="1322"/>
    </location>
</feature>
<dbReference type="PANTHER" id="PTHR45979:SF30">
    <property type="entry name" value="NUCLEOTIDYLTRANSFERASE"/>
    <property type="match status" value="1"/>
</dbReference>
<feature type="compositionally biased region" description="Low complexity" evidence="1">
    <location>
        <begin position="403"/>
        <end position="416"/>
    </location>
</feature>
<feature type="region of interest" description="Disordered" evidence="1">
    <location>
        <begin position="498"/>
        <end position="564"/>
    </location>
</feature>
<feature type="compositionally biased region" description="Low complexity" evidence="1">
    <location>
        <begin position="1265"/>
        <end position="1279"/>
    </location>
</feature>
<dbReference type="InterPro" id="IPR054708">
    <property type="entry name" value="MTPAP-like_central"/>
</dbReference>
<evidence type="ECO:0000313" key="4">
    <source>
        <dbReference type="EMBL" id="KAH0865514.1"/>
    </source>
</evidence>
<dbReference type="SUPFAM" id="SSF81631">
    <property type="entry name" value="PAP/OAS1 substrate-binding domain"/>
    <property type="match status" value="1"/>
</dbReference>
<proteinExistence type="predicted"/>
<evidence type="ECO:0000259" key="3">
    <source>
        <dbReference type="Pfam" id="PF26180"/>
    </source>
</evidence>
<feature type="compositionally biased region" description="Low complexity" evidence="1">
    <location>
        <begin position="779"/>
        <end position="804"/>
    </location>
</feature>
<dbReference type="NCBIfam" id="TIGR01589">
    <property type="entry name" value="A_thal_3526"/>
    <property type="match status" value="1"/>
</dbReference>
<comment type="caution">
    <text evidence="4">The sequence shown here is derived from an EMBL/GenBank/DDBJ whole genome shotgun (WGS) entry which is preliminary data.</text>
</comment>
<dbReference type="EMBL" id="JAGKQM010000018">
    <property type="protein sequence ID" value="KAH0865514.1"/>
    <property type="molecule type" value="Genomic_DNA"/>
</dbReference>
<feature type="compositionally biased region" description="Polar residues" evidence="1">
    <location>
        <begin position="1206"/>
        <end position="1220"/>
    </location>
</feature>
<dbReference type="Pfam" id="PF22600">
    <property type="entry name" value="MTPAP-like_central"/>
    <property type="match status" value="1"/>
</dbReference>
<protein>
    <recommendedName>
        <fullName evidence="6">Polymerase nucleotidyl transferase domain-containing protein</fullName>
    </recommendedName>
</protein>
<dbReference type="Pfam" id="PF26180">
    <property type="entry name" value="PAP-OAS1"/>
    <property type="match status" value="1"/>
</dbReference>
<evidence type="ECO:0008006" key="6">
    <source>
        <dbReference type="Google" id="ProtNLM"/>
    </source>
</evidence>
<feature type="compositionally biased region" description="Polar residues" evidence="1">
    <location>
        <begin position="1179"/>
        <end position="1191"/>
    </location>
</feature>
<evidence type="ECO:0000313" key="5">
    <source>
        <dbReference type="Proteomes" id="UP000824890"/>
    </source>
</evidence>
<feature type="region of interest" description="Disordered" evidence="1">
    <location>
        <begin position="443"/>
        <end position="473"/>
    </location>
</feature>
<feature type="region of interest" description="Disordered" evidence="1">
    <location>
        <begin position="1236"/>
        <end position="1326"/>
    </location>
</feature>
<reference evidence="4 5" key="1">
    <citation type="submission" date="2021-05" db="EMBL/GenBank/DDBJ databases">
        <title>Genome Assembly of Synthetic Allotetraploid Brassica napus Reveals Homoeologous Exchanges between Subgenomes.</title>
        <authorList>
            <person name="Davis J.T."/>
        </authorList>
    </citation>
    <scope>NUCLEOTIDE SEQUENCE [LARGE SCALE GENOMIC DNA]</scope>
    <source>
        <strain evidence="5">cv. Da-Ae</strain>
        <tissue evidence="4">Seedling</tissue>
    </source>
</reference>
<feature type="domain" description="Poly(A) RNA polymerase mitochondrial-like central palm" evidence="2">
    <location>
        <begin position="46"/>
        <end position="166"/>
    </location>
</feature>
<dbReference type="InterPro" id="IPR058920">
    <property type="entry name" value="PAP-OAS1-bd-rel"/>
</dbReference>
<feature type="compositionally biased region" description="Basic and acidic residues" evidence="1">
    <location>
        <begin position="1149"/>
        <end position="1170"/>
    </location>
</feature>
<sequence>SLICMGENGSLAEVSPPNGLLPGKAASVTRPLDAERWAKAEDRTAKLIACIQPNPPSEDRRNAVARYVRRLIMECCFPLQIFTFGSVPLKTYLPDGDIDLTAFSTNQSLKDSWAHLVRDMLEKEEKNENAEFRVKEVQYIQAEVKLIKCLVENIVVDISFNQIGGLCTLCFLEEADLFINQNHLFKRSIILIKAWCYYESRILGAHHGLISTYALETLVLYIFHVFNNSFSGPLEVLYRFLEFFSKFDWQNFCISLWGPVPVSSLPDVTAEPPRKDVGELRKSEAFLKEFSRVYAVNPVAQETQGHPFVAKHFNVVDPLRENNNLGRSVSKGNFFRIRSAFTLGAKKLARLLECPKENLIHEVNHFFMNTWERHGSGRRPDAPGNDLWLSRLGDPEPCLQADNVSNSSSSNRNQNSAPRSVPSRQNNGGTELISKATYHAQKNSGNSYQLAQEVRSNQSASNGKLQQTVKPEIMVNNFHGRHLFARTRSSPELTETYGEALLPSRRSRAPEAGKRQTNSARADNIREKNLESESLSSSIRNAADSSSVRHTPSPRSPDSTVDMSSAVNSYCDDLGSVSVNEDFSAAGEQEQDLVNSMTYVAGQGFNGHFPFPFNFSTGPHLPFPITPAILASMAYGQRNVPGIIPSNLPFMETPWSTNVQYPQNFVPPPFTHYFPSGSHPMSEKLSKAGNEEMGSLEVNVKESDHDQWYEQERVTPRFRLENGGYGMHQANDKHHSSSAEHSFVPSSRKTRSTRGDDLENSHSPVRGSQIQSEERNAGSRSVSCASSVRSRTSSESSWDGSTTRGSKPARDKRNRKVASGAVPALYGKGKSVPEHSIQVEGDNREWIPVSSNEITERDLGPCPTVASFQLQRHQVHGHELAQASGSESSVSLAPFILGHGMQRKEADSSGYTFVPTGPPVPFFAMLPMHNYQAGGNATSDTLASHLSVDEVVENHDPCKSFDSFRGLDTSEINVSSHSTGVGSYVEPREHKNDILNGDIMSHWQNLQYGRSCQSFQHPPVLYPPSVLVPPASLQGRLPWDGPGRSLAYTNVVNQLMTYGPRIVPVAPVSTRPPNIYPRYANETPRYRSGTGTYFPNPISPREQRPASGMRRGNYGHDRNDHQSDREGNWNTGTKARGSGRSSRNNRNQVDNKPRQDRSDRHWGSSYRHESSSYSSHHSQNGSIRSNNSQDAPGNVAYSVYRLPPGMTQNSVTSPEGQHNPPSAMMFYPYDHNSVDEAPHLNDGNHSAGGGGAFEDQPRYRGAHMSSPDDPSSPRFPRFFAHPTGESNINGAGINTRTWKKQGSDQSGIAFKQQREKPSKEGRGFVPRRSVLGKSSSSGYAARREEIRHSDLLFRGVLIRDVEAYTALASPIKLPGCGGSFSSVAPVMFPERLLDEFLVGGRWKLSGAKAVLGGLAFVVKKVRSLWAPVKRGESMGYSPVVVELCAQELVQSSTQVSHENQDEHKINQSVDAPPIQDAVSVSASCNDSRKVSRQDIELVQNLIERCLQLYMNRDEVMKTLLARARIEPGFTSLVWQKLEEENADFFRAYYIRLKLKKQIILFNHLLEHQYHLMRYPPTHVPPKISLAPIPNGMHHMSHVVTTMPMGYPVLQHPQMHPHIDAMGMSSCHVVNGVPAPANFQPLKMNSTNDMVIDTKVEDATTLQVIPPNSGGMAVSPASVASSGHFPFDASDMVMDASVLDSAFTSEVGGEGRAGSAGDSLRSFDQIPWNFSLSDLTADLSNLGDVYVAELGGLGNYPGSPFLPSDSEILLDSPDHEDIEEFFVDVPGPPCSNSDEEKP</sequence>
<feature type="compositionally biased region" description="Polar residues" evidence="1">
    <location>
        <begin position="1284"/>
        <end position="1296"/>
    </location>
</feature>
<feature type="region of interest" description="Disordered" evidence="1">
    <location>
        <begin position="722"/>
        <end position="836"/>
    </location>
</feature>
<feature type="compositionally biased region" description="Polar residues" evidence="1">
    <location>
        <begin position="761"/>
        <end position="771"/>
    </location>
</feature>
<accession>A0ABQ7YCP6</accession>
<dbReference type="InterPro" id="IPR043519">
    <property type="entry name" value="NT_sf"/>
</dbReference>
<dbReference type="Gene3D" id="3.30.460.10">
    <property type="entry name" value="Beta Polymerase, domain 2"/>
    <property type="match status" value="1"/>
</dbReference>
<name>A0ABQ7YCP6_BRANA</name>
<organism evidence="4 5">
    <name type="scientific">Brassica napus</name>
    <name type="common">Rape</name>
    <dbReference type="NCBI Taxonomy" id="3708"/>
    <lineage>
        <taxon>Eukaryota</taxon>
        <taxon>Viridiplantae</taxon>
        <taxon>Streptophyta</taxon>
        <taxon>Embryophyta</taxon>
        <taxon>Tracheophyta</taxon>
        <taxon>Spermatophyta</taxon>
        <taxon>Magnoliopsida</taxon>
        <taxon>eudicotyledons</taxon>
        <taxon>Gunneridae</taxon>
        <taxon>Pentapetalae</taxon>
        <taxon>rosids</taxon>
        <taxon>malvids</taxon>
        <taxon>Brassicales</taxon>
        <taxon>Brassicaceae</taxon>
        <taxon>Brassiceae</taxon>
        <taxon>Brassica</taxon>
    </lineage>
</organism>
<feature type="region of interest" description="Disordered" evidence="1">
    <location>
        <begin position="1070"/>
        <end position="1220"/>
    </location>
</feature>
<feature type="non-terminal residue" evidence="4">
    <location>
        <position position="1"/>
    </location>
</feature>
<dbReference type="InterPro" id="IPR058921">
    <property type="entry name" value="PAP/OAS1-rel"/>
</dbReference>
<evidence type="ECO:0000256" key="1">
    <source>
        <dbReference type="SAM" id="MobiDB-lite"/>
    </source>
</evidence>
<dbReference type="Pfam" id="PF09713">
    <property type="entry name" value="A_thal_3526"/>
    <property type="match status" value="1"/>
</dbReference>
<dbReference type="PANTHER" id="PTHR45979">
    <property type="entry name" value="PAP/OAS1 SUBSTRATE-BINDING DOMAIN SUPERFAMILY"/>
    <property type="match status" value="1"/>
</dbReference>
<dbReference type="Gene3D" id="1.10.1410.10">
    <property type="match status" value="1"/>
</dbReference>